<dbReference type="InterPro" id="IPR029071">
    <property type="entry name" value="Ubiquitin-like_domsf"/>
</dbReference>
<feature type="domain" description="Ubiquitin-like" evidence="2">
    <location>
        <begin position="551"/>
        <end position="620"/>
    </location>
</feature>
<comment type="caution">
    <text evidence="3">The sequence shown here is derived from an EMBL/GenBank/DDBJ whole genome shotgun (WGS) entry which is preliminary data.</text>
</comment>
<feature type="compositionally biased region" description="Basic and acidic residues" evidence="1">
    <location>
        <begin position="368"/>
        <end position="378"/>
    </location>
</feature>
<dbReference type="AlphaFoldDB" id="A0A9N8DJW2"/>
<accession>A0A9N8DJW2</accession>
<sequence>MDTYLKEDPELKRQMGALEGVSSKAAFADWKASFLAAIQQFLDQDGSIKAEEAYRKFNKSITSLEKINSKLQSSIDDGGLSVDRNPSVKARKALNELGAKLESIADALQLLLPGNMAEQVEYTNFHMGAILIREGFSSYAALDAADQHLQQLKQHPALAAAADRQLMESIERYRERLQAFCTIMADLGIMKICNKAQEVKQITDEPDPVENLEAFTPAIAEEPAEGPKKKWTPPPKQPAKKKETAKKAGKKALPRVRRSSKDEIAADDEAKEPGDQKKPKTKKPPARAKSMPMPEPTAEVSITAKHKKLKDLEEPDPTSFKRKIIRKKGQRPSVADKKDTTPDLEHTAAPTSPKRFSTNDSRGCGRRLSQEEAKEKKLPRTKSMPNPKLEALGDDDGEKGDSQEQSDKQVEGKPKDPPAKNKKGKENTANAAPAPKNGQQPPPNKGPSKSTTVMQEPAAPPPAPAKKADTKVTITVYFNDKQQEHKIQLQVDVKKDTLKSLKAQLEPKTGLKPEQQRICLRFLGNELTGPKPLSFYSIKDESELDLDPKTIALLVQLPNKTFTMEGVAPNSDTIEQLKARIETESGLAAARQSLFFKNNELPPRKTVKEMGIPNGAQIKVELFAKVPVTIHLVLENRKVQLMLDLTKDKLDDLKTLIETKTKVPKDNQRLFANKDCKDELIGSSGGEEKRKSLLKSMSFRKSNSSKKTFCRDFGIQEGSELYMEPKVIKVTIVMPDGKSYKPSLPPSSDMSVMIKALAELTKSKDLAGKNPVFKLGDKALPKGKTLKDAGMREGSKVKLELTSK</sequence>
<feature type="compositionally biased region" description="Basic and acidic residues" evidence="1">
    <location>
        <begin position="334"/>
        <end position="346"/>
    </location>
</feature>
<evidence type="ECO:0000256" key="1">
    <source>
        <dbReference type="SAM" id="MobiDB-lite"/>
    </source>
</evidence>
<dbReference type="Gene3D" id="3.10.20.90">
    <property type="entry name" value="Phosphatidylinositol 3-kinase Catalytic Subunit, Chain A, domain 1"/>
    <property type="match status" value="2"/>
</dbReference>
<dbReference type="EMBL" id="CAICTM010000125">
    <property type="protein sequence ID" value="CAB9502049.1"/>
    <property type="molecule type" value="Genomic_DNA"/>
</dbReference>
<dbReference type="CDD" id="cd17039">
    <property type="entry name" value="Ubl_ubiquitin_like"/>
    <property type="match status" value="3"/>
</dbReference>
<dbReference type="Pfam" id="PF00240">
    <property type="entry name" value="ubiquitin"/>
    <property type="match status" value="2"/>
</dbReference>
<dbReference type="PANTHER" id="PTHR10666">
    <property type="entry name" value="UBIQUITIN"/>
    <property type="match status" value="1"/>
</dbReference>
<protein>
    <submittedName>
        <fullName evidence="3">Polyubiquitin</fullName>
    </submittedName>
</protein>
<name>A0A9N8DJW2_9STRA</name>
<feature type="compositionally biased region" description="Basic residues" evidence="1">
    <location>
        <begin position="247"/>
        <end position="258"/>
    </location>
</feature>
<dbReference type="PROSITE" id="PS50053">
    <property type="entry name" value="UBIQUITIN_2"/>
    <property type="match status" value="2"/>
</dbReference>
<dbReference type="SMART" id="SM00213">
    <property type="entry name" value="UBQ"/>
    <property type="match status" value="3"/>
</dbReference>
<dbReference type="SUPFAM" id="SSF54236">
    <property type="entry name" value="Ubiquitin-like"/>
    <property type="match status" value="2"/>
</dbReference>
<evidence type="ECO:0000313" key="4">
    <source>
        <dbReference type="Proteomes" id="UP001153069"/>
    </source>
</evidence>
<dbReference type="InterPro" id="IPR000626">
    <property type="entry name" value="Ubiquitin-like_dom"/>
</dbReference>
<dbReference type="InterPro" id="IPR050158">
    <property type="entry name" value="Ubiquitin_ubiquitin-like"/>
</dbReference>
<dbReference type="OrthoDB" id="419317at2759"/>
<dbReference type="Proteomes" id="UP001153069">
    <property type="component" value="Unassembled WGS sequence"/>
</dbReference>
<proteinExistence type="predicted"/>
<reference evidence="3" key="1">
    <citation type="submission" date="2020-06" db="EMBL/GenBank/DDBJ databases">
        <authorList>
            <consortium name="Plant Systems Biology data submission"/>
        </authorList>
    </citation>
    <scope>NUCLEOTIDE SEQUENCE</scope>
    <source>
        <strain evidence="3">D6</strain>
    </source>
</reference>
<organism evidence="3 4">
    <name type="scientific">Seminavis robusta</name>
    <dbReference type="NCBI Taxonomy" id="568900"/>
    <lineage>
        <taxon>Eukaryota</taxon>
        <taxon>Sar</taxon>
        <taxon>Stramenopiles</taxon>
        <taxon>Ochrophyta</taxon>
        <taxon>Bacillariophyta</taxon>
        <taxon>Bacillariophyceae</taxon>
        <taxon>Bacillariophycidae</taxon>
        <taxon>Naviculales</taxon>
        <taxon>Naviculaceae</taxon>
        <taxon>Seminavis</taxon>
    </lineage>
</organism>
<evidence type="ECO:0000259" key="2">
    <source>
        <dbReference type="PROSITE" id="PS50053"/>
    </source>
</evidence>
<keyword evidence="4" id="KW-1185">Reference proteome</keyword>
<feature type="compositionally biased region" description="Basic residues" evidence="1">
    <location>
        <begin position="320"/>
        <end position="330"/>
    </location>
</feature>
<gene>
    <name evidence="3" type="ORF">SEMRO_126_G060420.1</name>
</gene>
<feature type="compositionally biased region" description="Basic and acidic residues" evidence="1">
    <location>
        <begin position="399"/>
        <end position="419"/>
    </location>
</feature>
<evidence type="ECO:0000313" key="3">
    <source>
        <dbReference type="EMBL" id="CAB9502049.1"/>
    </source>
</evidence>
<feature type="region of interest" description="Disordered" evidence="1">
    <location>
        <begin position="220"/>
        <end position="468"/>
    </location>
</feature>
<feature type="domain" description="Ubiquitin-like" evidence="2">
    <location>
        <begin position="495"/>
        <end position="546"/>
    </location>
</feature>
<feature type="region of interest" description="Disordered" evidence="1">
    <location>
        <begin position="782"/>
        <end position="804"/>
    </location>
</feature>